<name>A0A8D5U419_9CREN</name>
<dbReference type="EMBL" id="AP024597">
    <property type="protein sequence ID" value="BCU69040.1"/>
    <property type="molecule type" value="Genomic_DNA"/>
</dbReference>
<feature type="transmembrane region" description="Helical" evidence="1">
    <location>
        <begin position="30"/>
        <end position="50"/>
    </location>
</feature>
<reference evidence="2 3" key="1">
    <citation type="submission" date="2021-04" db="EMBL/GenBank/DDBJ databases">
        <title>Complete genome sequence of Stygiolobus sp. KN-1.</title>
        <authorList>
            <person name="Nakamura K."/>
            <person name="Sakai H."/>
            <person name="Kurosawa N."/>
        </authorList>
    </citation>
    <scope>NUCLEOTIDE SEQUENCE [LARGE SCALE GENOMIC DNA]</scope>
    <source>
        <strain evidence="2 3">KN-1</strain>
    </source>
</reference>
<sequence>MNNNIIWSYIIALGIVLIVLNQFIVYYPPFTILGLGMTLVGLSAFSVNIVNPKDSKLDLLVDTFNMNLEKIYRYYGGEKYYRLFTPSSMGANGLLMTNKYPIKIKYIAGDLVTVFDDGSVGIFIETPASFIIKEMKKRGITFVESDEFLLRKALVELYDFSQDVKVTKVAEKDFLVTLKNPDPDKYYGIMGYIQGVILASIIAEKYNKISFIEDEKMVGNDLQVKVGVE</sequence>
<gene>
    <name evidence="2" type="ORF">KN1_03370</name>
</gene>
<keyword evidence="1" id="KW-0812">Transmembrane</keyword>
<accession>A0A8D5U419</accession>
<proteinExistence type="predicted"/>
<dbReference type="AlphaFoldDB" id="A0A8D5U419"/>
<keyword evidence="1" id="KW-0472">Membrane</keyword>
<dbReference type="RefSeq" id="WP_221289102.1">
    <property type="nucleotide sequence ID" value="NZ_AP024597.1"/>
</dbReference>
<evidence type="ECO:0000256" key="1">
    <source>
        <dbReference type="SAM" id="Phobius"/>
    </source>
</evidence>
<organism evidence="2 3">
    <name type="scientific">Stygiolobus caldivivus</name>
    <dbReference type="NCBI Taxonomy" id="2824673"/>
    <lineage>
        <taxon>Archaea</taxon>
        <taxon>Thermoproteota</taxon>
        <taxon>Thermoprotei</taxon>
        <taxon>Sulfolobales</taxon>
        <taxon>Sulfolobaceae</taxon>
        <taxon>Stygiolobus</taxon>
    </lineage>
</organism>
<evidence type="ECO:0000313" key="3">
    <source>
        <dbReference type="Proteomes" id="UP000825123"/>
    </source>
</evidence>
<dbReference type="KEGG" id="csty:KN1_03370"/>
<keyword evidence="3" id="KW-1185">Reference proteome</keyword>
<evidence type="ECO:0000313" key="2">
    <source>
        <dbReference type="EMBL" id="BCU69040.1"/>
    </source>
</evidence>
<keyword evidence="1" id="KW-1133">Transmembrane helix</keyword>
<protein>
    <submittedName>
        <fullName evidence="2">Uncharacterized protein</fullName>
    </submittedName>
</protein>
<feature type="transmembrane region" description="Helical" evidence="1">
    <location>
        <begin position="7"/>
        <end position="24"/>
    </location>
</feature>
<dbReference type="GeneID" id="66162089"/>
<dbReference type="Proteomes" id="UP000825123">
    <property type="component" value="Chromosome"/>
</dbReference>